<organism evidence="3 4">
    <name type="scientific">Hoeflea alexandrii</name>
    <dbReference type="NCBI Taxonomy" id="288436"/>
    <lineage>
        <taxon>Bacteria</taxon>
        <taxon>Pseudomonadati</taxon>
        <taxon>Pseudomonadota</taxon>
        <taxon>Alphaproteobacteria</taxon>
        <taxon>Hyphomicrobiales</taxon>
        <taxon>Rhizobiaceae</taxon>
        <taxon>Hoeflea</taxon>
    </lineage>
</organism>
<proteinExistence type="inferred from homology"/>
<comment type="caution">
    <text evidence="3">The sequence shown here is derived from an EMBL/GenBank/DDBJ whole genome shotgun (WGS) entry which is preliminary data.</text>
</comment>
<dbReference type="InterPro" id="IPR017938">
    <property type="entry name" value="Riboflavin_synthase-like_b-brl"/>
</dbReference>
<dbReference type="Pfam" id="PF04954">
    <property type="entry name" value="SIP"/>
    <property type="match status" value="1"/>
</dbReference>
<dbReference type="Gene3D" id="2.40.30.10">
    <property type="entry name" value="Translation factors"/>
    <property type="match status" value="1"/>
</dbReference>
<dbReference type="Pfam" id="PF08021">
    <property type="entry name" value="FAD_binding_9"/>
    <property type="match status" value="2"/>
</dbReference>
<evidence type="ECO:0000256" key="1">
    <source>
        <dbReference type="ARBA" id="ARBA00035644"/>
    </source>
</evidence>
<comment type="similarity">
    <text evidence="1">Belongs to the SIP oxidoreductase family.</text>
</comment>
<dbReference type="Proteomes" id="UP001320715">
    <property type="component" value="Unassembled WGS sequence"/>
</dbReference>
<reference evidence="3 4" key="1">
    <citation type="submission" date="2020-01" db="EMBL/GenBank/DDBJ databases">
        <title>Genomes of bacteria type strains.</title>
        <authorList>
            <person name="Chen J."/>
            <person name="Zhu S."/>
            <person name="Yang J."/>
        </authorList>
    </citation>
    <scope>NUCLEOTIDE SEQUENCE [LARGE SCALE GENOMIC DNA]</scope>
    <source>
        <strain evidence="3 4">DSM 16655</strain>
    </source>
</reference>
<dbReference type="RefSeq" id="WP_252915289.1">
    <property type="nucleotide sequence ID" value="NZ_JAAAML010000001.1"/>
</dbReference>
<accession>A0ABT1CPD3</accession>
<dbReference type="SUPFAM" id="SSF63380">
    <property type="entry name" value="Riboflavin synthase domain-like"/>
    <property type="match status" value="1"/>
</dbReference>
<name>A0ABT1CPD3_9HYPH</name>
<dbReference type="Gene3D" id="3.40.50.80">
    <property type="entry name" value="Nucleotide-binding domain of ferredoxin-NADP reductase (FNR) module"/>
    <property type="match status" value="1"/>
</dbReference>
<evidence type="ECO:0000313" key="3">
    <source>
        <dbReference type="EMBL" id="MCO6408055.1"/>
    </source>
</evidence>
<dbReference type="InterPro" id="IPR017927">
    <property type="entry name" value="FAD-bd_FR_type"/>
</dbReference>
<protein>
    <submittedName>
        <fullName evidence="3">SIP domain-containing protein</fullName>
    </submittedName>
</protein>
<dbReference type="PROSITE" id="PS51384">
    <property type="entry name" value="FAD_FR"/>
    <property type="match status" value="1"/>
</dbReference>
<dbReference type="InterPro" id="IPR039374">
    <property type="entry name" value="SIP_fam"/>
</dbReference>
<dbReference type="InterPro" id="IPR013113">
    <property type="entry name" value="SIP_FAD-bd"/>
</dbReference>
<dbReference type="PANTHER" id="PTHR30157">
    <property type="entry name" value="FERRIC REDUCTASE, NADPH-DEPENDENT"/>
    <property type="match status" value="1"/>
</dbReference>
<dbReference type="PANTHER" id="PTHR30157:SF0">
    <property type="entry name" value="NADPH-DEPENDENT FERRIC-CHELATE REDUCTASE"/>
    <property type="match status" value="1"/>
</dbReference>
<dbReference type="CDD" id="cd06193">
    <property type="entry name" value="siderophore_interacting"/>
    <property type="match status" value="1"/>
</dbReference>
<dbReference type="InterPro" id="IPR007037">
    <property type="entry name" value="SIP_rossman_dom"/>
</dbReference>
<keyword evidence="4" id="KW-1185">Reference proteome</keyword>
<sequence>MARPEPRQLVVIAKRQVTPNMLRITLGGAGMAAFPEDQASAYIKLRVPDASAGREVVRTYTVRSHRADEIDVDFALHEECGPATLWALNAQAGDSIMVGGPGPRKLVHPEADWYLLVGDMTALPAISGNLELLPDTAIGTAVIEVMDEADVQDLRKPPHLTIEWVINPRSGHDSAPLIERVRSVEWIEGQPSVWAACEFASMRQLREYFRTERGLGTGHLYISSYWKAGSTEETHKLAKREDAIAQSG</sequence>
<evidence type="ECO:0000313" key="4">
    <source>
        <dbReference type="Proteomes" id="UP001320715"/>
    </source>
</evidence>
<gene>
    <name evidence="3" type="ORF">GTW23_07690</name>
</gene>
<dbReference type="InterPro" id="IPR039261">
    <property type="entry name" value="FNR_nucleotide-bd"/>
</dbReference>
<evidence type="ECO:0000259" key="2">
    <source>
        <dbReference type="PROSITE" id="PS51384"/>
    </source>
</evidence>
<feature type="domain" description="FAD-binding FR-type" evidence="2">
    <location>
        <begin position="4"/>
        <end position="110"/>
    </location>
</feature>
<dbReference type="EMBL" id="JAAAML010000001">
    <property type="protein sequence ID" value="MCO6408055.1"/>
    <property type="molecule type" value="Genomic_DNA"/>
</dbReference>